<evidence type="ECO:0000313" key="3">
    <source>
        <dbReference type="EMBL" id="CAF1295231.1"/>
    </source>
</evidence>
<evidence type="ECO:0000259" key="2">
    <source>
        <dbReference type="PROSITE" id="PS50802"/>
    </source>
</evidence>
<dbReference type="InterPro" id="IPR050704">
    <property type="entry name" value="Peptidase_C85-like"/>
</dbReference>
<keyword evidence="7" id="KW-1185">Reference proteome</keyword>
<feature type="compositionally biased region" description="Basic and acidic residues" evidence="1">
    <location>
        <begin position="45"/>
        <end position="54"/>
    </location>
</feature>
<evidence type="ECO:0000313" key="5">
    <source>
        <dbReference type="EMBL" id="CAF4100700.1"/>
    </source>
</evidence>
<evidence type="ECO:0000256" key="1">
    <source>
        <dbReference type="SAM" id="MobiDB-lite"/>
    </source>
</evidence>
<dbReference type="EMBL" id="CAJNOQ010019457">
    <property type="protein sequence ID" value="CAF1450509.1"/>
    <property type="molecule type" value="Genomic_DNA"/>
</dbReference>
<gene>
    <name evidence="4" type="ORF">GPM918_LOCUS34718</name>
    <name evidence="3" type="ORF">OVA965_LOCUS28288</name>
    <name evidence="6" type="ORF">SRO942_LOCUS35423</name>
    <name evidence="5" type="ORF">TMI583_LOCUS29038</name>
</gene>
<dbReference type="Proteomes" id="UP000663829">
    <property type="component" value="Unassembled WGS sequence"/>
</dbReference>
<dbReference type="PANTHER" id="PTHR12419:SF7">
    <property type="entry name" value="OTU DOMAIN-CONTAINING PROTEIN 3"/>
    <property type="match status" value="1"/>
</dbReference>
<dbReference type="AlphaFoldDB" id="A0A815PL64"/>
<dbReference type="EMBL" id="CAJNOK010019207">
    <property type="protein sequence ID" value="CAF1295231.1"/>
    <property type="molecule type" value="Genomic_DNA"/>
</dbReference>
<evidence type="ECO:0000313" key="6">
    <source>
        <dbReference type="EMBL" id="CAF4323973.1"/>
    </source>
</evidence>
<sequence length="254" mass="29214">MPSNDISTTTQTPTISNTNTHDIFQPEKRKNTKRQGEPNTNPKSNRNEESDQKALVHSNKISAKNFDDEKENCLYAVTNHIINDKIPFYPPKKAWMVHRIIGLQLSDDTNKLMCFSWPYFGTERKITISSEPSIIHPIVADGNCLFKWTSYVLTGSEDYHLPIRKAAINQIKNNDYTAYNSTTLGLQYASQTKMNLSGTLSTEKEIFALCDILKCHIYVFQDDTKKWIKFSPIHAQHFGLTSIYLVRKKEFILM</sequence>
<organism evidence="4 7">
    <name type="scientific">Didymodactylos carnosus</name>
    <dbReference type="NCBI Taxonomy" id="1234261"/>
    <lineage>
        <taxon>Eukaryota</taxon>
        <taxon>Metazoa</taxon>
        <taxon>Spiralia</taxon>
        <taxon>Gnathifera</taxon>
        <taxon>Rotifera</taxon>
        <taxon>Eurotatoria</taxon>
        <taxon>Bdelloidea</taxon>
        <taxon>Philodinida</taxon>
        <taxon>Philodinidae</taxon>
        <taxon>Didymodactylos</taxon>
    </lineage>
</organism>
<reference evidence="4" key="1">
    <citation type="submission" date="2021-02" db="EMBL/GenBank/DDBJ databases">
        <authorList>
            <person name="Nowell W R."/>
        </authorList>
    </citation>
    <scope>NUCLEOTIDE SEQUENCE</scope>
</reference>
<protein>
    <recommendedName>
        <fullName evidence="2">OTU domain-containing protein</fullName>
    </recommendedName>
</protein>
<dbReference type="EMBL" id="CAJOBA010040779">
    <property type="protein sequence ID" value="CAF4100700.1"/>
    <property type="molecule type" value="Genomic_DNA"/>
</dbReference>
<dbReference type="PROSITE" id="PS50802">
    <property type="entry name" value="OTU"/>
    <property type="match status" value="1"/>
</dbReference>
<dbReference type="PANTHER" id="PTHR12419">
    <property type="entry name" value="OTU DOMAIN CONTAINING PROTEIN"/>
    <property type="match status" value="1"/>
</dbReference>
<dbReference type="OrthoDB" id="6610341at2759"/>
<dbReference type="InterPro" id="IPR003323">
    <property type="entry name" value="OTU_dom"/>
</dbReference>
<proteinExistence type="predicted"/>
<comment type="caution">
    <text evidence="4">The sequence shown here is derived from an EMBL/GenBank/DDBJ whole genome shotgun (WGS) entry which is preliminary data.</text>
</comment>
<dbReference type="SUPFAM" id="SSF54001">
    <property type="entry name" value="Cysteine proteinases"/>
    <property type="match status" value="1"/>
</dbReference>
<dbReference type="Proteomes" id="UP000681722">
    <property type="component" value="Unassembled WGS sequence"/>
</dbReference>
<dbReference type="InterPro" id="IPR038765">
    <property type="entry name" value="Papain-like_cys_pep_sf"/>
</dbReference>
<dbReference type="Proteomes" id="UP000682733">
    <property type="component" value="Unassembled WGS sequence"/>
</dbReference>
<feature type="region of interest" description="Disordered" evidence="1">
    <location>
        <begin position="1"/>
        <end position="54"/>
    </location>
</feature>
<evidence type="ECO:0000313" key="4">
    <source>
        <dbReference type="EMBL" id="CAF1450509.1"/>
    </source>
</evidence>
<dbReference type="GO" id="GO:0016579">
    <property type="term" value="P:protein deubiquitination"/>
    <property type="evidence" value="ECO:0007669"/>
    <property type="project" value="TreeGrafter"/>
</dbReference>
<accession>A0A815PL64</accession>
<dbReference type="Pfam" id="PF02338">
    <property type="entry name" value="OTU"/>
    <property type="match status" value="1"/>
</dbReference>
<dbReference type="EMBL" id="CAJOBC010084902">
    <property type="protein sequence ID" value="CAF4323973.1"/>
    <property type="molecule type" value="Genomic_DNA"/>
</dbReference>
<feature type="compositionally biased region" description="Low complexity" evidence="1">
    <location>
        <begin position="1"/>
        <end position="20"/>
    </location>
</feature>
<dbReference type="CDD" id="cd22755">
    <property type="entry name" value="OTU_CeDUB-like"/>
    <property type="match status" value="1"/>
</dbReference>
<feature type="domain" description="OTU" evidence="2">
    <location>
        <begin position="133"/>
        <end position="244"/>
    </location>
</feature>
<dbReference type="GO" id="GO:0004843">
    <property type="term" value="F:cysteine-type deubiquitinase activity"/>
    <property type="evidence" value="ECO:0007669"/>
    <property type="project" value="TreeGrafter"/>
</dbReference>
<name>A0A815PL64_9BILA</name>
<dbReference type="Proteomes" id="UP000677228">
    <property type="component" value="Unassembled WGS sequence"/>
</dbReference>
<evidence type="ECO:0000313" key="7">
    <source>
        <dbReference type="Proteomes" id="UP000663829"/>
    </source>
</evidence>
<dbReference type="Gene3D" id="3.90.70.80">
    <property type="match status" value="1"/>
</dbReference>